<protein>
    <submittedName>
        <fullName evidence="1">Uncharacterized protein</fullName>
    </submittedName>
</protein>
<evidence type="ECO:0000313" key="1">
    <source>
        <dbReference type="EMBL" id="MFC5550175.1"/>
    </source>
</evidence>
<dbReference type="Proteomes" id="UP001596086">
    <property type="component" value="Unassembled WGS sequence"/>
</dbReference>
<keyword evidence="2" id="KW-1185">Reference proteome</keyword>
<proteinExistence type="predicted"/>
<sequence length="70" mass="8138">MNTSTAPNQLQWMINVGVNQADVRWLERMGGSIELHMPGNRERIERIYTEAYSRILESSTPELYVKQTLN</sequence>
<evidence type="ECO:0000313" key="2">
    <source>
        <dbReference type="Proteomes" id="UP001596086"/>
    </source>
</evidence>
<comment type="caution">
    <text evidence="1">The sequence shown here is derived from an EMBL/GenBank/DDBJ whole genome shotgun (WGS) entry which is preliminary data.</text>
</comment>
<dbReference type="RefSeq" id="WP_379772371.1">
    <property type="nucleotide sequence ID" value="NZ_JBHSMZ010000014.1"/>
</dbReference>
<organism evidence="1 2">
    <name type="scientific">Massilia aerilata</name>
    <dbReference type="NCBI Taxonomy" id="453817"/>
    <lineage>
        <taxon>Bacteria</taxon>
        <taxon>Pseudomonadati</taxon>
        <taxon>Pseudomonadota</taxon>
        <taxon>Betaproteobacteria</taxon>
        <taxon>Burkholderiales</taxon>
        <taxon>Oxalobacteraceae</taxon>
        <taxon>Telluria group</taxon>
        <taxon>Massilia</taxon>
    </lineage>
</organism>
<dbReference type="EMBL" id="JBHSMZ010000014">
    <property type="protein sequence ID" value="MFC5550175.1"/>
    <property type="molecule type" value="Genomic_DNA"/>
</dbReference>
<name>A0ABW0S2N1_9BURK</name>
<accession>A0ABW0S2N1</accession>
<gene>
    <name evidence="1" type="ORF">ACFPO9_16800</name>
</gene>
<reference evidence="2" key="1">
    <citation type="journal article" date="2019" name="Int. J. Syst. Evol. Microbiol.">
        <title>The Global Catalogue of Microorganisms (GCM) 10K type strain sequencing project: providing services to taxonomists for standard genome sequencing and annotation.</title>
        <authorList>
            <consortium name="The Broad Institute Genomics Platform"/>
            <consortium name="The Broad Institute Genome Sequencing Center for Infectious Disease"/>
            <person name="Wu L."/>
            <person name="Ma J."/>
        </authorList>
    </citation>
    <scope>NUCLEOTIDE SEQUENCE [LARGE SCALE GENOMIC DNA]</scope>
    <source>
        <strain evidence="2">CGMCC 4.5798</strain>
    </source>
</reference>